<dbReference type="PRINTS" id="PR00830">
    <property type="entry name" value="ENDOLAPTASE"/>
</dbReference>
<dbReference type="GO" id="GO:0005524">
    <property type="term" value="F:ATP binding"/>
    <property type="evidence" value="ECO:0007669"/>
    <property type="project" value="InterPro"/>
</dbReference>
<dbReference type="EMBL" id="CP059833">
    <property type="protein sequence ID" value="QMV85558.1"/>
    <property type="molecule type" value="Genomic_DNA"/>
</dbReference>
<dbReference type="InterPro" id="IPR027417">
    <property type="entry name" value="P-loop_NTPase"/>
</dbReference>
<reference evidence="3 4" key="1">
    <citation type="submission" date="2020-07" db="EMBL/GenBank/DDBJ databases">
        <title>non toxigenic Corynebacterium sp. nov from a clinical source.</title>
        <authorList>
            <person name="Bernier A.-M."/>
            <person name="Bernard K."/>
        </authorList>
    </citation>
    <scope>NUCLEOTIDE SEQUENCE [LARGE SCALE GENOMIC DNA]</scope>
    <source>
        <strain evidence="4">NML 93-0612</strain>
    </source>
</reference>
<dbReference type="InterPro" id="IPR020568">
    <property type="entry name" value="Ribosomal_Su5_D2-typ_SF"/>
</dbReference>
<protein>
    <submittedName>
        <fullName evidence="3">YifB family Mg chelatase-like AAA ATPase</fullName>
    </submittedName>
</protein>
<proteinExistence type="inferred from homology"/>
<gene>
    <name evidence="3" type="ORF">HW450_02065</name>
</gene>
<dbReference type="AlphaFoldDB" id="A0A7G5FG17"/>
<dbReference type="Gene3D" id="3.40.50.300">
    <property type="entry name" value="P-loop containing nucleotide triphosphate hydrolases"/>
    <property type="match status" value="1"/>
</dbReference>
<dbReference type="InterPro" id="IPR003593">
    <property type="entry name" value="AAA+_ATPase"/>
</dbReference>
<dbReference type="Pfam" id="PF13541">
    <property type="entry name" value="ChlI"/>
    <property type="match status" value="1"/>
</dbReference>
<evidence type="ECO:0000259" key="2">
    <source>
        <dbReference type="SMART" id="SM00382"/>
    </source>
</evidence>
<dbReference type="SMART" id="SM00382">
    <property type="entry name" value="AAA"/>
    <property type="match status" value="1"/>
</dbReference>
<dbReference type="Gene3D" id="3.30.230.10">
    <property type="match status" value="1"/>
</dbReference>
<evidence type="ECO:0000256" key="1">
    <source>
        <dbReference type="ARBA" id="ARBA00006354"/>
    </source>
</evidence>
<dbReference type="CDD" id="cd00009">
    <property type="entry name" value="AAA"/>
    <property type="match status" value="1"/>
</dbReference>
<dbReference type="PANTHER" id="PTHR32039">
    <property type="entry name" value="MAGNESIUM-CHELATASE SUBUNIT CHLI"/>
    <property type="match status" value="1"/>
</dbReference>
<comment type="similarity">
    <text evidence="1">Belongs to the Mg-chelatase subunits D/I family. ComM subfamily.</text>
</comment>
<dbReference type="SUPFAM" id="SSF52540">
    <property type="entry name" value="P-loop containing nucleoside triphosphate hydrolases"/>
    <property type="match status" value="1"/>
</dbReference>
<dbReference type="PANTHER" id="PTHR32039:SF7">
    <property type="entry name" value="COMPETENCE PROTEIN COMM"/>
    <property type="match status" value="1"/>
</dbReference>
<name>A0A7G5FG17_9CORY</name>
<dbReference type="NCBIfam" id="TIGR00368">
    <property type="entry name" value="YifB family Mg chelatase-like AAA ATPase"/>
    <property type="match status" value="1"/>
</dbReference>
<evidence type="ECO:0000313" key="4">
    <source>
        <dbReference type="Proteomes" id="UP000515570"/>
    </source>
</evidence>
<feature type="domain" description="AAA+ ATPase" evidence="2">
    <location>
        <begin position="206"/>
        <end position="408"/>
    </location>
</feature>
<dbReference type="Pfam" id="PF13335">
    <property type="entry name" value="Mg_chelatase_C"/>
    <property type="match status" value="1"/>
</dbReference>
<dbReference type="InterPro" id="IPR025158">
    <property type="entry name" value="Mg_chelat-rel_C"/>
</dbReference>
<dbReference type="RefSeq" id="WP_182386379.1">
    <property type="nucleotide sequence ID" value="NZ_CP059833.1"/>
</dbReference>
<dbReference type="InterPro" id="IPR014721">
    <property type="entry name" value="Ribsml_uS5_D2-typ_fold_subgr"/>
</dbReference>
<dbReference type="Pfam" id="PF01078">
    <property type="entry name" value="Mg_chelatase"/>
    <property type="match status" value="1"/>
</dbReference>
<organism evidence="3 4">
    <name type="scientific">Corynebacterium hindlerae</name>
    <dbReference type="NCBI Taxonomy" id="699041"/>
    <lineage>
        <taxon>Bacteria</taxon>
        <taxon>Bacillati</taxon>
        <taxon>Actinomycetota</taxon>
        <taxon>Actinomycetes</taxon>
        <taxon>Mycobacteriales</taxon>
        <taxon>Corynebacteriaceae</taxon>
        <taxon>Corynebacterium</taxon>
    </lineage>
</organism>
<dbReference type="Proteomes" id="UP000515570">
    <property type="component" value="Chromosome"/>
</dbReference>
<keyword evidence="4" id="KW-1185">Reference proteome</keyword>
<dbReference type="InterPro" id="IPR000523">
    <property type="entry name" value="Mg_chelatse_chII-like_cat_dom"/>
</dbReference>
<dbReference type="InterPro" id="IPR045006">
    <property type="entry name" value="CHLI-like"/>
</dbReference>
<dbReference type="SUPFAM" id="SSF54211">
    <property type="entry name" value="Ribosomal protein S5 domain 2-like"/>
    <property type="match status" value="1"/>
</dbReference>
<dbReference type="InterPro" id="IPR004482">
    <property type="entry name" value="Mg_chelat-rel"/>
</dbReference>
<evidence type="ECO:0000313" key="3">
    <source>
        <dbReference type="EMBL" id="QMV85558.1"/>
    </source>
</evidence>
<accession>A0A7G5FG17</accession>
<sequence length="494" mass="51715">MALAKTLSVSVEGVRALVVGVEANIGPGLPGMYVVGLAGAATNESKDRLKTAMMNAHLPWPKTKLVVNLSPADVRKSGSHFDLAICAAVMSATAGINTSDIMFLGEVGLDGSIKPVPGVVPALLAAKEHGVETVVIPTGNEQEASLVSSPHVLVADHIADVAGWLLGNKPLDRPVAFQTPQPRQLDMADVVGQQDAKLAAEIAAAGGHHLMMIGPPGSGKSMIAARLPGIMQPLTEEQTIEATAVHSVADHTSGPVVVAPYVAPHHSVSASALLGGGSGRPKPGAVSLAHHGVLFLDEVSEIPAHILDGLRVPLEGGEVRLLRGNREIVFPARFQLVLAANPCRCGAEDPVACSCSAVVRRRYLGNLSGPLKDRIDVLVTMHSQGAAISGEAEPSEVIRQRVIAARERAFARWGEVNSRIDPRRLRRDFPADEAGMAYLAALLADGQVSQRGVDRTLKVSWTLADLEGLPRPGLDHIARAIELHAFDGVGAHAA</sequence>